<evidence type="ECO:0000313" key="9">
    <source>
        <dbReference type="EMBL" id="MBY9074047.1"/>
    </source>
</evidence>
<evidence type="ECO:0000256" key="2">
    <source>
        <dbReference type="ARBA" id="ARBA00004613"/>
    </source>
</evidence>
<keyword evidence="5" id="KW-0964">Secreted</keyword>
<keyword evidence="9" id="KW-0282">Flagellum</keyword>
<organism evidence="9 10">
    <name type="scientific">Nocardioides jiangsuensis</name>
    <dbReference type="NCBI Taxonomy" id="2866161"/>
    <lineage>
        <taxon>Bacteria</taxon>
        <taxon>Bacillati</taxon>
        <taxon>Actinomycetota</taxon>
        <taxon>Actinomycetes</taxon>
        <taxon>Propionibacteriales</taxon>
        <taxon>Nocardioidaceae</taxon>
        <taxon>Nocardioides</taxon>
    </lineage>
</organism>
<keyword evidence="9" id="KW-0966">Cell projection</keyword>
<gene>
    <name evidence="9" type="primary">flgK</name>
    <name evidence="9" type="ORF">K1X13_04340</name>
</gene>
<feature type="domain" description="Flagellar basal-body/hook protein C-terminal" evidence="7">
    <location>
        <begin position="412"/>
        <end position="449"/>
    </location>
</feature>
<evidence type="ECO:0000313" key="10">
    <source>
        <dbReference type="Proteomes" id="UP000754710"/>
    </source>
</evidence>
<dbReference type="NCBIfam" id="TIGR02492">
    <property type="entry name" value="flgK_ends"/>
    <property type="match status" value="1"/>
</dbReference>
<dbReference type="PANTHER" id="PTHR30033:SF1">
    <property type="entry name" value="FLAGELLAR HOOK-ASSOCIATED PROTEIN 1"/>
    <property type="match status" value="1"/>
</dbReference>
<protein>
    <recommendedName>
        <fullName evidence="4">Flagellar hook-associated protein 1</fullName>
    </recommendedName>
</protein>
<dbReference type="InterPro" id="IPR053927">
    <property type="entry name" value="FlgK_helical"/>
</dbReference>
<reference evidence="9 10" key="1">
    <citation type="submission" date="2021-08" db="EMBL/GenBank/DDBJ databases">
        <title>Nocardioides bacterium WL0053 sp. nov., isolated from the sediment.</title>
        <authorList>
            <person name="Wang L."/>
            <person name="Zhang D."/>
            <person name="Zhang A."/>
        </authorList>
    </citation>
    <scope>NUCLEOTIDE SEQUENCE [LARGE SCALE GENOMIC DNA]</scope>
    <source>
        <strain evidence="9 10">WL0053</strain>
    </source>
</reference>
<proteinExistence type="inferred from homology"/>
<comment type="similarity">
    <text evidence="3">Belongs to the flagella basal body rod proteins family.</text>
</comment>
<dbReference type="Proteomes" id="UP000754710">
    <property type="component" value="Unassembled WGS sequence"/>
</dbReference>
<evidence type="ECO:0000256" key="5">
    <source>
        <dbReference type="ARBA" id="ARBA00022525"/>
    </source>
</evidence>
<keyword evidence="10" id="KW-1185">Reference proteome</keyword>
<comment type="caution">
    <text evidence="9">The sequence shown here is derived from an EMBL/GenBank/DDBJ whole genome shotgun (WGS) entry which is preliminary data.</text>
</comment>
<dbReference type="PANTHER" id="PTHR30033">
    <property type="entry name" value="FLAGELLAR HOOK-ASSOCIATED PROTEIN 1"/>
    <property type="match status" value="1"/>
</dbReference>
<name>A0ABS7RKF8_9ACTN</name>
<sequence>MSGTFSSLSNALSALRYNRVAMDVASGNVANAGTAGYARRAAVAQATGAPAELALWSRWEGAGDGVQVGGIDRMVDPLLDARARSEHAARSFLDARATSLVRFETTIGEPGDGGVAAALAAFKQGWHDVANNPGDGAARSQLLGRAETLRSTIAAQGRAVSTEWTDQRTRLTAVATETNELAAGLAKINEGLRISHVSGTDAGVLLDQRDQLTLRLAELTGATVTVNEDTTVDVRVEGQVLVAGNAATPVTVSGSADLAGAGTDPVRVSVGGTAVTLRGGELGAAQDLLTGALPDYLTRLDAVVADLAAAVNAQHAQGADLDGAAGTAFFTGSTAATLQVAVTDPRAVAAADPAKGMLDGSNADLLGTLGLAAGAYRSLVTDFGVAVSSARRVAENQTILTAQVDASREALSGINVDEEMVNLLAAQRAYEGAARVLTTLDSVLDTLINRTGLMR</sequence>
<evidence type="ECO:0000256" key="4">
    <source>
        <dbReference type="ARBA" id="ARBA00016244"/>
    </source>
</evidence>
<feature type="domain" description="Flagellar hook-associated protein FlgK helical" evidence="8">
    <location>
        <begin position="102"/>
        <end position="330"/>
    </location>
</feature>
<dbReference type="RefSeq" id="WP_221023770.1">
    <property type="nucleotide sequence ID" value="NZ_JAIEZQ010000001.1"/>
</dbReference>
<evidence type="ECO:0000256" key="3">
    <source>
        <dbReference type="ARBA" id="ARBA00009677"/>
    </source>
</evidence>
<dbReference type="Pfam" id="PF06429">
    <property type="entry name" value="Flg_bbr_C"/>
    <property type="match status" value="1"/>
</dbReference>
<dbReference type="InterPro" id="IPR002371">
    <property type="entry name" value="FlgK"/>
</dbReference>
<dbReference type="SUPFAM" id="SSF64518">
    <property type="entry name" value="Phase 1 flagellin"/>
    <property type="match status" value="1"/>
</dbReference>
<keyword evidence="9" id="KW-0969">Cilium</keyword>
<keyword evidence="6" id="KW-0975">Bacterial flagellum</keyword>
<dbReference type="Pfam" id="PF22638">
    <property type="entry name" value="FlgK_D1"/>
    <property type="match status" value="1"/>
</dbReference>
<comment type="subcellular location">
    <subcellularLocation>
        <location evidence="1">Bacterial flagellum</location>
    </subcellularLocation>
    <subcellularLocation>
        <location evidence="2">Secreted</location>
    </subcellularLocation>
</comment>
<evidence type="ECO:0000256" key="1">
    <source>
        <dbReference type="ARBA" id="ARBA00004365"/>
    </source>
</evidence>
<evidence type="ECO:0000259" key="8">
    <source>
        <dbReference type="Pfam" id="PF22638"/>
    </source>
</evidence>
<evidence type="ECO:0000259" key="7">
    <source>
        <dbReference type="Pfam" id="PF06429"/>
    </source>
</evidence>
<evidence type="ECO:0000256" key="6">
    <source>
        <dbReference type="ARBA" id="ARBA00023143"/>
    </source>
</evidence>
<dbReference type="EMBL" id="JAIEZQ010000001">
    <property type="protein sequence ID" value="MBY9074047.1"/>
    <property type="molecule type" value="Genomic_DNA"/>
</dbReference>
<dbReference type="InterPro" id="IPR010930">
    <property type="entry name" value="Flg_bb/hook_C_dom"/>
</dbReference>
<accession>A0ABS7RKF8</accession>